<comment type="caution">
    <text evidence="3">The sequence shown here is derived from an EMBL/GenBank/DDBJ whole genome shotgun (WGS) entry which is preliminary data.</text>
</comment>
<evidence type="ECO:0000313" key="3">
    <source>
        <dbReference type="EMBL" id="CAE7206301.1"/>
    </source>
</evidence>
<feature type="coiled-coil region" evidence="1">
    <location>
        <begin position="68"/>
        <end position="110"/>
    </location>
</feature>
<protein>
    <submittedName>
        <fullName evidence="3">Uncharacterized protein</fullName>
    </submittedName>
</protein>
<feature type="compositionally biased region" description="Polar residues" evidence="2">
    <location>
        <begin position="16"/>
        <end position="29"/>
    </location>
</feature>
<evidence type="ECO:0000256" key="2">
    <source>
        <dbReference type="SAM" id="MobiDB-lite"/>
    </source>
</evidence>
<gene>
    <name evidence="3" type="ORF">SNEC2469_LOCUS1789</name>
</gene>
<reference evidence="3" key="1">
    <citation type="submission" date="2021-02" db="EMBL/GenBank/DDBJ databases">
        <authorList>
            <person name="Dougan E. K."/>
            <person name="Rhodes N."/>
            <person name="Thang M."/>
            <person name="Chan C."/>
        </authorList>
    </citation>
    <scope>NUCLEOTIDE SEQUENCE</scope>
</reference>
<sequence>MGPRPASAGPTRRHSSASASQAVPRSGQGSEERRTQLLPFGQSARLQGSRETARPAPTPASLAPTALLDQLRTALASEKRSRIEAEQAVKSEMQVQLEALQLQFRNELEETNALWHAKLTMEQREQEACIEGWMAEADRNKAEVRLAKHLEAEAHAASCANEDTIRDLQEQLLKSEAEIQSVRVEARSAMESSRACAHLEALVARGQRHERDAAELRVTVGVLRERLSRQEQAMVRLRRESSLGVSEDSGAHGALARPPVPAPFAQGRQGGALRGLAKGIGSGYASKAAPLTPLSEDGPVVPPYTPSEESSMHPVLSASRNSLWSEASSMPDAFSAARRVEEGNQEVLGSSTGSLLTSVDGFAMVRDAGLQRDYSASELTEVSVLDAFAVVRGLSSAEKEQ</sequence>
<dbReference type="AlphaFoldDB" id="A0A812JDN0"/>
<accession>A0A812JDN0</accession>
<dbReference type="EMBL" id="CAJNJA010006142">
    <property type="protein sequence ID" value="CAE7206301.1"/>
    <property type="molecule type" value="Genomic_DNA"/>
</dbReference>
<evidence type="ECO:0000313" key="4">
    <source>
        <dbReference type="Proteomes" id="UP000601435"/>
    </source>
</evidence>
<feature type="region of interest" description="Disordered" evidence="2">
    <location>
        <begin position="239"/>
        <end position="269"/>
    </location>
</feature>
<feature type="region of interest" description="Disordered" evidence="2">
    <location>
        <begin position="289"/>
        <end position="314"/>
    </location>
</feature>
<organism evidence="3 4">
    <name type="scientific">Symbiodinium necroappetens</name>
    <dbReference type="NCBI Taxonomy" id="1628268"/>
    <lineage>
        <taxon>Eukaryota</taxon>
        <taxon>Sar</taxon>
        <taxon>Alveolata</taxon>
        <taxon>Dinophyceae</taxon>
        <taxon>Suessiales</taxon>
        <taxon>Symbiodiniaceae</taxon>
        <taxon>Symbiodinium</taxon>
    </lineage>
</organism>
<dbReference type="OrthoDB" id="433691at2759"/>
<name>A0A812JDN0_9DINO</name>
<keyword evidence="4" id="KW-1185">Reference proteome</keyword>
<dbReference type="Proteomes" id="UP000601435">
    <property type="component" value="Unassembled WGS sequence"/>
</dbReference>
<evidence type="ECO:0000256" key="1">
    <source>
        <dbReference type="SAM" id="Coils"/>
    </source>
</evidence>
<keyword evidence="1" id="KW-0175">Coiled coil</keyword>
<proteinExistence type="predicted"/>
<feature type="region of interest" description="Disordered" evidence="2">
    <location>
        <begin position="1"/>
        <end position="63"/>
    </location>
</feature>